<proteinExistence type="predicted"/>
<gene>
    <name evidence="1" type="ORF">GCM10022380_61200</name>
</gene>
<evidence type="ECO:0000313" key="2">
    <source>
        <dbReference type="Proteomes" id="UP001501624"/>
    </source>
</evidence>
<evidence type="ECO:0000313" key="1">
    <source>
        <dbReference type="EMBL" id="GAA3834631.1"/>
    </source>
</evidence>
<comment type="caution">
    <text evidence="1">The sequence shown here is derived from an EMBL/GenBank/DDBJ whole genome shotgun (WGS) entry which is preliminary data.</text>
</comment>
<organism evidence="1 2">
    <name type="scientific">Amycolatopsis tucumanensis</name>
    <dbReference type="NCBI Taxonomy" id="401106"/>
    <lineage>
        <taxon>Bacteria</taxon>
        <taxon>Bacillati</taxon>
        <taxon>Actinomycetota</taxon>
        <taxon>Actinomycetes</taxon>
        <taxon>Pseudonocardiales</taxon>
        <taxon>Pseudonocardiaceae</taxon>
        <taxon>Amycolatopsis</taxon>
    </lineage>
</organism>
<dbReference type="EMBL" id="BAABCM010000010">
    <property type="protein sequence ID" value="GAA3834631.1"/>
    <property type="molecule type" value="Genomic_DNA"/>
</dbReference>
<sequence length="107" mass="10844">MGADLPRPRFLIVCRSPSSGVKAGKSTLTPLIGDQKQAVDRGRGEVWGLVGPLALPACVGGVGEGRGVVGPLALPASVGEVRDGLARWSARAAGFLSGMLQPPSQAD</sequence>
<protein>
    <submittedName>
        <fullName evidence="1">Uncharacterized protein</fullName>
    </submittedName>
</protein>
<keyword evidence="2" id="KW-1185">Reference proteome</keyword>
<reference evidence="2" key="1">
    <citation type="journal article" date="2019" name="Int. J. Syst. Evol. Microbiol.">
        <title>The Global Catalogue of Microorganisms (GCM) 10K type strain sequencing project: providing services to taxonomists for standard genome sequencing and annotation.</title>
        <authorList>
            <consortium name="The Broad Institute Genomics Platform"/>
            <consortium name="The Broad Institute Genome Sequencing Center for Infectious Disease"/>
            <person name="Wu L."/>
            <person name="Ma J."/>
        </authorList>
    </citation>
    <scope>NUCLEOTIDE SEQUENCE [LARGE SCALE GENOMIC DNA]</scope>
    <source>
        <strain evidence="2">JCM 17017</strain>
    </source>
</reference>
<name>A0ABP7J602_9PSEU</name>
<accession>A0ABP7J602</accession>
<dbReference type="Proteomes" id="UP001501624">
    <property type="component" value="Unassembled WGS sequence"/>
</dbReference>